<dbReference type="RefSeq" id="WP_163171291.1">
    <property type="nucleotide sequence ID" value="NZ_CP044463.1"/>
</dbReference>
<dbReference type="AlphaFoldDB" id="A0AAE7BWR9"/>
<dbReference type="Proteomes" id="UP000503505">
    <property type="component" value="Chromosome"/>
</dbReference>
<dbReference type="Gene3D" id="1.10.357.10">
    <property type="entry name" value="Tetracycline Repressor, domain 2"/>
    <property type="match status" value="1"/>
</dbReference>
<protein>
    <submittedName>
        <fullName evidence="4">TetR/AcrR family transcriptional regulator</fullName>
    </submittedName>
</protein>
<feature type="DNA-binding region" description="H-T-H motif" evidence="2">
    <location>
        <begin position="32"/>
        <end position="51"/>
    </location>
</feature>
<dbReference type="GO" id="GO:0003677">
    <property type="term" value="F:DNA binding"/>
    <property type="evidence" value="ECO:0007669"/>
    <property type="project" value="UniProtKB-UniRule"/>
</dbReference>
<dbReference type="PROSITE" id="PS50977">
    <property type="entry name" value="HTH_TETR_2"/>
    <property type="match status" value="1"/>
</dbReference>
<keyword evidence="1 2" id="KW-0238">DNA-binding</keyword>
<dbReference type="EMBL" id="CP044463">
    <property type="protein sequence ID" value="QIC67167.1"/>
    <property type="molecule type" value="Genomic_DNA"/>
</dbReference>
<dbReference type="PRINTS" id="PR00455">
    <property type="entry name" value="HTHTETR"/>
</dbReference>
<feature type="domain" description="HTH tetR-type" evidence="3">
    <location>
        <begin position="10"/>
        <end position="69"/>
    </location>
</feature>
<dbReference type="SUPFAM" id="SSF46689">
    <property type="entry name" value="Homeodomain-like"/>
    <property type="match status" value="1"/>
</dbReference>
<dbReference type="InterPro" id="IPR001647">
    <property type="entry name" value="HTH_TetR"/>
</dbReference>
<evidence type="ECO:0000313" key="5">
    <source>
        <dbReference type="Proteomes" id="UP000503505"/>
    </source>
</evidence>
<reference evidence="4 5" key="1">
    <citation type="submission" date="2019-09" db="EMBL/GenBank/DDBJ databases">
        <title>Non-baumannii Acinetobacter spp. carrying blaNDM-1 isolated in China.</title>
        <authorList>
            <person name="Cui C."/>
            <person name="Chen C."/>
            <person name="Sun J."/>
            <person name="Liu Y."/>
        </authorList>
    </citation>
    <scope>NUCLEOTIDE SEQUENCE [LARGE SCALE GENOMIC DNA]</scope>
    <source>
        <strain evidence="4 5">HZE23-1</strain>
    </source>
</reference>
<sequence length="201" mass="23756">MSSVRQQNFLLRKEKILSMAENLLLDNNEDITLNELASEMDIAKGTIYKHFKSKNQLYLELIILNEQRLLEISKRFNTDFRTYVSEYMLYHLHNSNRTILLHIIEERLTNTEKGLKELFQELYQVREERILSIRDITRAYLDTNNSSMSIRDYLSFIWTVTYGASLLLNSTSYQKAIGSRERLIELYVNQALMIAPNNTFV</sequence>
<gene>
    <name evidence="4" type="ORF">FSC10_07205</name>
</gene>
<organism evidence="4 5">
    <name type="scientific">Acinetobacter schindleri</name>
    <dbReference type="NCBI Taxonomy" id="108981"/>
    <lineage>
        <taxon>Bacteria</taxon>
        <taxon>Pseudomonadati</taxon>
        <taxon>Pseudomonadota</taxon>
        <taxon>Gammaproteobacteria</taxon>
        <taxon>Moraxellales</taxon>
        <taxon>Moraxellaceae</taxon>
        <taxon>Acinetobacter</taxon>
    </lineage>
</organism>
<evidence type="ECO:0000259" key="3">
    <source>
        <dbReference type="PROSITE" id="PS50977"/>
    </source>
</evidence>
<dbReference type="InterPro" id="IPR009057">
    <property type="entry name" value="Homeodomain-like_sf"/>
</dbReference>
<evidence type="ECO:0000313" key="4">
    <source>
        <dbReference type="EMBL" id="QIC67167.1"/>
    </source>
</evidence>
<evidence type="ECO:0000256" key="2">
    <source>
        <dbReference type="PROSITE-ProRule" id="PRU00335"/>
    </source>
</evidence>
<accession>A0AAE7BWR9</accession>
<name>A0AAE7BWR9_9GAMM</name>
<evidence type="ECO:0000256" key="1">
    <source>
        <dbReference type="ARBA" id="ARBA00023125"/>
    </source>
</evidence>
<dbReference type="Pfam" id="PF00440">
    <property type="entry name" value="TetR_N"/>
    <property type="match status" value="1"/>
</dbReference>
<proteinExistence type="predicted"/>